<dbReference type="KEGG" id="nli:G3M70_06865"/>
<sequence length="269" mass="31185">MITTQSKSFENFWEIIEKEIHQHPVIISNVYCKWFKRGEASEAQIVDLFEQFAVFSKWFLLAQMMRMLQASDLEAEIQARYILVNELGVGISPDSATENQLFKTSWAHINWLRETAKPLPLDATQLGSWNSASLATRKFIEGLERNYGSKDGNVGHGASYAIETWASWGIGGSEADENNNFWKELISGLEKCNSRRRQNNQPEIPLDFFLFHFNSEKQHGDNVFDELRHSFDKPEFHYEEFLFGARKALEAIHTFWLGLNNARKRIVRC</sequence>
<name>A0A7T0G099_9BACT</name>
<dbReference type="EMBL" id="CP048685">
    <property type="protein sequence ID" value="QPJ61621.1"/>
    <property type="molecule type" value="Genomic_DNA"/>
</dbReference>
<dbReference type="InterPro" id="IPR016084">
    <property type="entry name" value="Haem_Oase-like_multi-hlx"/>
</dbReference>
<evidence type="ECO:0000313" key="2">
    <source>
        <dbReference type="Proteomes" id="UP000594688"/>
    </source>
</evidence>
<dbReference type="Gene3D" id="1.20.910.10">
    <property type="entry name" value="Heme oxygenase-like"/>
    <property type="match status" value="1"/>
</dbReference>
<gene>
    <name evidence="1" type="ORF">G3M70_06865</name>
</gene>
<reference evidence="1 2" key="1">
    <citation type="submission" date="2020-02" db="EMBL/GenBank/DDBJ databases">
        <title>Genomic and physiological characterization of two novel Nitrospinaceae genera.</title>
        <authorList>
            <person name="Mueller A.J."/>
            <person name="Jung M.-Y."/>
            <person name="Strachan C.R."/>
            <person name="Herbold C.W."/>
            <person name="Kirkegaard R.H."/>
            <person name="Daims H."/>
        </authorList>
    </citation>
    <scope>NUCLEOTIDE SEQUENCE [LARGE SCALE GENOMIC DNA]</scope>
    <source>
        <strain evidence="1">EB</strain>
    </source>
</reference>
<dbReference type="AlphaFoldDB" id="A0A7T0G099"/>
<dbReference type="Proteomes" id="UP000594688">
    <property type="component" value="Chromosome"/>
</dbReference>
<accession>A0A7T0G099</accession>
<evidence type="ECO:0008006" key="3">
    <source>
        <dbReference type="Google" id="ProtNLM"/>
    </source>
</evidence>
<proteinExistence type="predicted"/>
<organism evidence="1 2">
    <name type="scientific">Candidatus Nitronauta litoralis</name>
    <dbReference type="NCBI Taxonomy" id="2705533"/>
    <lineage>
        <taxon>Bacteria</taxon>
        <taxon>Pseudomonadati</taxon>
        <taxon>Nitrospinota/Tectimicrobiota group</taxon>
        <taxon>Nitrospinota</taxon>
        <taxon>Nitrospinia</taxon>
        <taxon>Nitrospinales</taxon>
        <taxon>Nitrospinaceae</taxon>
        <taxon>Candidatus Nitronauta</taxon>
    </lineage>
</organism>
<evidence type="ECO:0000313" key="1">
    <source>
        <dbReference type="EMBL" id="QPJ61621.1"/>
    </source>
</evidence>
<protein>
    <recommendedName>
        <fullName evidence="3">Iron-containing redox enzyme family protein</fullName>
    </recommendedName>
</protein>
<dbReference type="SUPFAM" id="SSF48613">
    <property type="entry name" value="Heme oxygenase-like"/>
    <property type="match status" value="1"/>
</dbReference>